<dbReference type="InterPro" id="IPR050613">
    <property type="entry name" value="Sec_Metabolite_Reg"/>
</dbReference>
<feature type="compositionally biased region" description="Low complexity" evidence="3">
    <location>
        <begin position="118"/>
        <end position="144"/>
    </location>
</feature>
<dbReference type="CDD" id="cd12148">
    <property type="entry name" value="fungal_TF_MHR"/>
    <property type="match status" value="1"/>
</dbReference>
<name>A0AAF0Y9A6_9TREE</name>
<evidence type="ECO:0000256" key="1">
    <source>
        <dbReference type="ARBA" id="ARBA00004123"/>
    </source>
</evidence>
<dbReference type="GO" id="GO:0008270">
    <property type="term" value="F:zinc ion binding"/>
    <property type="evidence" value="ECO:0007669"/>
    <property type="project" value="InterPro"/>
</dbReference>
<evidence type="ECO:0000313" key="5">
    <source>
        <dbReference type="EMBL" id="WOO80334.1"/>
    </source>
</evidence>
<proteinExistence type="predicted"/>
<dbReference type="PANTHER" id="PTHR31001">
    <property type="entry name" value="UNCHARACTERIZED TRANSCRIPTIONAL REGULATORY PROTEIN"/>
    <property type="match status" value="1"/>
</dbReference>
<evidence type="ECO:0000313" key="6">
    <source>
        <dbReference type="Proteomes" id="UP000827549"/>
    </source>
</evidence>
<protein>
    <submittedName>
        <fullName evidence="5">Oleate activated transcription factor 3</fullName>
    </submittedName>
</protein>
<dbReference type="Proteomes" id="UP000827549">
    <property type="component" value="Chromosome 3"/>
</dbReference>
<dbReference type="InterPro" id="IPR001138">
    <property type="entry name" value="Zn2Cys6_DnaBD"/>
</dbReference>
<dbReference type="GeneID" id="87807091"/>
<dbReference type="SMART" id="SM00066">
    <property type="entry name" value="GAL4"/>
    <property type="match status" value="2"/>
</dbReference>
<dbReference type="Pfam" id="PF00172">
    <property type="entry name" value="Zn_clus"/>
    <property type="match status" value="2"/>
</dbReference>
<dbReference type="PROSITE" id="PS00463">
    <property type="entry name" value="ZN2_CY6_FUNGAL_1"/>
    <property type="match status" value="1"/>
</dbReference>
<reference evidence="5" key="1">
    <citation type="submission" date="2023-10" db="EMBL/GenBank/DDBJ databases">
        <authorList>
            <person name="Noh H."/>
        </authorList>
    </citation>
    <scope>NUCLEOTIDE SEQUENCE</scope>
    <source>
        <strain evidence="5">DUCC4014</strain>
    </source>
</reference>
<dbReference type="InterPro" id="IPR036864">
    <property type="entry name" value="Zn2-C6_fun-type_DNA-bd_sf"/>
</dbReference>
<keyword evidence="6" id="KW-1185">Reference proteome</keyword>
<dbReference type="EMBL" id="CP086716">
    <property type="protein sequence ID" value="WOO80334.1"/>
    <property type="molecule type" value="Genomic_DNA"/>
</dbReference>
<feature type="domain" description="Zn(2)-C6 fungal-type" evidence="4">
    <location>
        <begin position="68"/>
        <end position="99"/>
    </location>
</feature>
<feature type="domain" description="Zn(2)-C6 fungal-type" evidence="4">
    <location>
        <begin position="12"/>
        <end position="42"/>
    </location>
</feature>
<keyword evidence="2" id="KW-0539">Nucleus</keyword>
<gene>
    <name evidence="5" type="primary">OAF3</name>
    <name evidence="5" type="ORF">LOC62_03G003850</name>
</gene>
<dbReference type="GO" id="GO:0000981">
    <property type="term" value="F:DNA-binding transcription factor activity, RNA polymerase II-specific"/>
    <property type="evidence" value="ECO:0007669"/>
    <property type="project" value="InterPro"/>
</dbReference>
<dbReference type="AlphaFoldDB" id="A0AAF0Y9A6"/>
<dbReference type="CDD" id="cd00067">
    <property type="entry name" value="GAL4"/>
    <property type="match status" value="1"/>
</dbReference>
<dbReference type="Gene3D" id="4.10.240.10">
    <property type="entry name" value="Zn(2)-C6 fungal-type DNA-binding domain"/>
    <property type="match status" value="2"/>
</dbReference>
<accession>A0AAF0Y9A6</accession>
<dbReference type="PANTHER" id="PTHR31001:SF89">
    <property type="entry name" value="ZN(2)-C6 FUNGAL-TYPE DOMAIN-CONTAINING PROTEIN"/>
    <property type="match status" value="1"/>
</dbReference>
<dbReference type="RefSeq" id="XP_062626366.1">
    <property type="nucleotide sequence ID" value="XM_062770382.1"/>
</dbReference>
<feature type="region of interest" description="Disordered" evidence="3">
    <location>
        <begin position="108"/>
        <end position="144"/>
    </location>
</feature>
<comment type="subcellular location">
    <subcellularLocation>
        <location evidence="1">Nucleus</location>
    </subcellularLocation>
</comment>
<dbReference type="PROSITE" id="PS50048">
    <property type="entry name" value="ZN2_CY6_FUNGAL_2"/>
    <property type="match status" value="2"/>
</dbReference>
<dbReference type="SUPFAM" id="SSF57701">
    <property type="entry name" value="Zn2/Cys6 DNA-binding domain"/>
    <property type="match status" value="2"/>
</dbReference>
<evidence type="ECO:0000259" key="4">
    <source>
        <dbReference type="PROSITE" id="PS50048"/>
    </source>
</evidence>
<evidence type="ECO:0000256" key="2">
    <source>
        <dbReference type="ARBA" id="ARBA00023242"/>
    </source>
</evidence>
<sequence>MSDPPRRRAVNTCTRCVRLKLKCDHARPCGACARSHGVQCVYGTPAASEPTDDDAAPRPRKRHRAVLVCTRCKRLRVKCDQAKPCGACAAAKRGHGCVYVPWPDEEGAPGTMPPPTRAAPTTTTTVPGGTRTHSAPATAPATPHRGLEHDHTALHAHARAIGLEDDTPSNYHSMRARIAELEARLDGLASTVATTPAATPAPDLLSSFSPFATGELAALASRFPPPEEARRLLRDFLNFDLMFRFVHVASFQRRCEAALAATSWEDADAPFMAMFAGALLVAAASTTVRAASGSIAARTAAEGREARLRALMDALMVFCEDRGELGLDYVHARLIAVLTHMAGETSSPAKMWLALGKASSAALLAGLHRDRAGEAMFDREMRRRVWWQIVFLSILTAERMNIGFRPVFPPVPRPAIVADGVLDTLSAGDATTSWTGIPEWGYIDAKLFWIDWFTQRDELMADESVPILTRLGNAAALIDKLGAAMPGYLTIDNHPYHSPPWVHLQAVIMTIALDEAHVHLYRPYFGAADPELAATALSKAVDAAHRLVQDIRMMTTYMLFSWIDAPTTALWTYGMKSFTGGMVMAYALLSGPDDPQRDRNQADLDLVIGVLKSNLNMAGSSRSNAQALRTLEGMRGTILARSGVDTGDSSAAVGDPGDVVDPYTGRTVPLPRAVEDIDVPGEWIEWDVLFRELFQGALPLPTT</sequence>
<evidence type="ECO:0000256" key="3">
    <source>
        <dbReference type="SAM" id="MobiDB-lite"/>
    </source>
</evidence>
<dbReference type="GO" id="GO:0005634">
    <property type="term" value="C:nucleus"/>
    <property type="evidence" value="ECO:0007669"/>
    <property type="project" value="UniProtKB-SubCell"/>
</dbReference>
<organism evidence="5 6">
    <name type="scientific">Vanrija pseudolonga</name>
    <dbReference type="NCBI Taxonomy" id="143232"/>
    <lineage>
        <taxon>Eukaryota</taxon>
        <taxon>Fungi</taxon>
        <taxon>Dikarya</taxon>
        <taxon>Basidiomycota</taxon>
        <taxon>Agaricomycotina</taxon>
        <taxon>Tremellomycetes</taxon>
        <taxon>Trichosporonales</taxon>
        <taxon>Trichosporonaceae</taxon>
        <taxon>Vanrija</taxon>
    </lineage>
</organism>